<evidence type="ECO:0000313" key="5">
    <source>
        <dbReference type="EMBL" id="OGG03904.1"/>
    </source>
</evidence>
<comment type="similarity">
    <text evidence="1">Belongs to the HMG-CoA reductase family.</text>
</comment>
<proteinExistence type="inferred from homology"/>
<dbReference type="InterPro" id="IPR023076">
    <property type="entry name" value="HMG_CoA_Rdtase_CS"/>
</dbReference>
<evidence type="ECO:0000256" key="3">
    <source>
        <dbReference type="ARBA" id="ARBA00022857"/>
    </source>
</evidence>
<dbReference type="GO" id="GO:0016126">
    <property type="term" value="P:sterol biosynthetic process"/>
    <property type="evidence" value="ECO:0007669"/>
    <property type="project" value="TreeGrafter"/>
</dbReference>
<dbReference type="InterPro" id="IPR002202">
    <property type="entry name" value="HMG_CoA_Rdtase"/>
</dbReference>
<dbReference type="Pfam" id="PF00368">
    <property type="entry name" value="HMG-CoA_red"/>
    <property type="match status" value="1"/>
</dbReference>
<evidence type="ECO:0000256" key="1">
    <source>
        <dbReference type="ARBA" id="ARBA00007661"/>
    </source>
</evidence>
<dbReference type="PANTHER" id="PTHR10572:SF24">
    <property type="entry name" value="3-HYDROXY-3-METHYLGLUTARYL-COENZYME A REDUCTASE"/>
    <property type="match status" value="1"/>
</dbReference>
<dbReference type="GO" id="GO:0015936">
    <property type="term" value="P:coenzyme A metabolic process"/>
    <property type="evidence" value="ECO:0007669"/>
    <property type="project" value="InterPro"/>
</dbReference>
<keyword evidence="3" id="KW-0521">NADP</keyword>
<dbReference type="InterPro" id="IPR009029">
    <property type="entry name" value="HMG_CoA_Rdtase_sub-bd_dom_sf"/>
</dbReference>
<dbReference type="GO" id="GO:0008299">
    <property type="term" value="P:isoprenoid biosynthetic process"/>
    <property type="evidence" value="ECO:0007669"/>
    <property type="project" value="InterPro"/>
</dbReference>
<sequence length="386" mass="41316">MSLRQLKTISERRKYLEEKLKLKLSATAIFPQGLNDAQYKNCENMIGCTQVPLGIAGPLKITGNYAKGNYYLPLSTTEGALVASVNRGCKAVTLSGGVTAFCLDVGITRGAVFKTGNIKQSVSLQKFLEENISLLKKKASSTSSHLQLIGLKIKIVGKFVFVRFNFDSQEAMGMNMATIAADKLVRIISEKTQNRCLSLAANFDIDKKPSYLNFLEGRGRQVMAEAIITESVVRQVLKTSPQKIDEVAKVKCYLGSIVAGSLGFNAHYANIIAALFISTGQDVAHVAEGSIGITSTEIVDSNLYISVSLPDLPLGTVGGGTLLPSQQESLKILKVTKGVKGEKSRALAEIIAAAVLAGELSLLSALSVGSLSESHQKFARAKIKQG</sequence>
<protein>
    <recommendedName>
        <fullName evidence="2">hydroxymethylglutaryl-CoA reductase (NADPH)</fullName>
        <ecNumber evidence="2">1.1.1.34</ecNumber>
    </recommendedName>
</protein>
<dbReference type="CDD" id="cd00643">
    <property type="entry name" value="HMG-CoA_reductase_classI"/>
    <property type="match status" value="1"/>
</dbReference>
<dbReference type="PRINTS" id="PR00071">
    <property type="entry name" value="HMGCOARDTASE"/>
</dbReference>
<dbReference type="Proteomes" id="UP000176665">
    <property type="component" value="Unassembled WGS sequence"/>
</dbReference>
<reference evidence="5 6" key="1">
    <citation type="journal article" date="2016" name="Nat. Commun.">
        <title>Thousands of microbial genomes shed light on interconnected biogeochemical processes in an aquifer system.</title>
        <authorList>
            <person name="Anantharaman K."/>
            <person name="Brown C.T."/>
            <person name="Hug L.A."/>
            <person name="Sharon I."/>
            <person name="Castelle C.J."/>
            <person name="Probst A.J."/>
            <person name="Thomas B.C."/>
            <person name="Singh A."/>
            <person name="Wilkins M.J."/>
            <person name="Karaoz U."/>
            <person name="Brodie E.L."/>
            <person name="Williams K.H."/>
            <person name="Hubbard S.S."/>
            <person name="Banfield J.F."/>
        </authorList>
    </citation>
    <scope>NUCLEOTIDE SEQUENCE [LARGE SCALE GENOMIC DNA]</scope>
</reference>
<dbReference type="InterPro" id="IPR009023">
    <property type="entry name" value="HMG_CoA_Rdtase_NAD(P)-bd_sf"/>
</dbReference>
<dbReference type="SUPFAM" id="SSF55035">
    <property type="entry name" value="NAD-binding domain of HMG-CoA reductase"/>
    <property type="match status" value="1"/>
</dbReference>
<dbReference type="AlphaFoldDB" id="A0A1F5YUX2"/>
<dbReference type="EC" id="1.1.1.34" evidence="2"/>
<dbReference type="PANTHER" id="PTHR10572">
    <property type="entry name" value="3-HYDROXY-3-METHYLGLUTARYL-COENZYME A REDUCTASE"/>
    <property type="match status" value="1"/>
</dbReference>
<evidence type="ECO:0000256" key="4">
    <source>
        <dbReference type="ARBA" id="ARBA00023002"/>
    </source>
</evidence>
<evidence type="ECO:0000313" key="6">
    <source>
        <dbReference type="Proteomes" id="UP000176665"/>
    </source>
</evidence>
<accession>A0A1F5YUX2</accession>
<keyword evidence="4" id="KW-0560">Oxidoreductase</keyword>
<dbReference type="Gene3D" id="3.30.70.420">
    <property type="entry name" value="Hydroxymethylglutaryl-CoA reductase, class I/II, NAD/NADP-binding domain"/>
    <property type="match status" value="1"/>
</dbReference>
<dbReference type="PROSITE" id="PS50065">
    <property type="entry name" value="HMG_COA_REDUCTASE_4"/>
    <property type="match status" value="1"/>
</dbReference>
<dbReference type="InterPro" id="IPR023074">
    <property type="entry name" value="HMG_CoA_Rdtase_cat_sf"/>
</dbReference>
<organism evidence="5 6">
    <name type="scientific">Candidatus Gottesmanbacteria bacterium RBG_16_37_8</name>
    <dbReference type="NCBI Taxonomy" id="1798371"/>
    <lineage>
        <taxon>Bacteria</taxon>
        <taxon>Candidatus Gottesmaniibacteriota</taxon>
    </lineage>
</organism>
<dbReference type="STRING" id="1798371.A2W14_05545"/>
<dbReference type="Gene3D" id="3.90.770.10">
    <property type="entry name" value="3-hydroxy-3-methylglutaryl-coenzyme A Reductase, Chain A, domain 2"/>
    <property type="match status" value="1"/>
</dbReference>
<evidence type="ECO:0000256" key="2">
    <source>
        <dbReference type="ARBA" id="ARBA00012999"/>
    </source>
</evidence>
<dbReference type="SUPFAM" id="SSF56542">
    <property type="entry name" value="Substrate-binding domain of HMG-CoA reductase"/>
    <property type="match status" value="1"/>
</dbReference>
<dbReference type="PROSITE" id="PS00318">
    <property type="entry name" value="HMG_COA_REDUCTASE_2"/>
    <property type="match status" value="1"/>
</dbReference>
<comment type="caution">
    <text evidence="5">The sequence shown here is derived from an EMBL/GenBank/DDBJ whole genome shotgun (WGS) entry which is preliminary data.</text>
</comment>
<dbReference type="EMBL" id="MFJA01000011">
    <property type="protein sequence ID" value="OGG03904.1"/>
    <property type="molecule type" value="Genomic_DNA"/>
</dbReference>
<name>A0A1F5YUX2_9BACT</name>
<dbReference type="InterPro" id="IPR004554">
    <property type="entry name" value="HMG_CoA_Rdtase_eu_arc"/>
</dbReference>
<dbReference type="GO" id="GO:0004420">
    <property type="term" value="F:hydroxymethylglutaryl-CoA reductase (NADPH) activity"/>
    <property type="evidence" value="ECO:0007669"/>
    <property type="project" value="UniProtKB-EC"/>
</dbReference>
<gene>
    <name evidence="5" type="ORF">A2W14_05545</name>
</gene>